<evidence type="ECO:0008006" key="3">
    <source>
        <dbReference type="Google" id="ProtNLM"/>
    </source>
</evidence>
<dbReference type="InterPro" id="IPR016621">
    <property type="entry name" value="UCP014543"/>
</dbReference>
<dbReference type="HOGENOM" id="CLU_191490_0_0_12"/>
<dbReference type="Pfam" id="PF12646">
    <property type="entry name" value="DUF3783"/>
    <property type="match status" value="1"/>
</dbReference>
<proteinExistence type="predicted"/>
<dbReference type="RefSeq" id="WP_014625072.1">
    <property type="nucleotide sequence ID" value="NC_017583.1"/>
</dbReference>
<dbReference type="KEGG" id="stq:Spith_1476"/>
<protein>
    <recommendedName>
        <fullName evidence="3">DUF3783 domain-containing protein</fullName>
    </recommendedName>
</protein>
<evidence type="ECO:0000313" key="2">
    <source>
        <dbReference type="Proteomes" id="UP000007254"/>
    </source>
</evidence>
<accession>G0GAC0</accession>
<keyword evidence="2" id="KW-1185">Reference proteome</keyword>
<reference evidence="1 2" key="1">
    <citation type="submission" date="2011-06" db="EMBL/GenBank/DDBJ databases">
        <title>The complete genome of Spirochaeta thermophila DSM 6578.</title>
        <authorList>
            <consortium name="US DOE Joint Genome Institute (JGI-PGF)"/>
            <person name="Lucas S."/>
            <person name="Lapidus A."/>
            <person name="Bruce D."/>
            <person name="Goodwin L."/>
            <person name="Pitluck S."/>
            <person name="Peters L."/>
            <person name="Kyrpides N."/>
            <person name="Mavromatis K."/>
            <person name="Ivanova N."/>
            <person name="Mikailova N."/>
            <person name="Pagani I."/>
            <person name="Chertkov O."/>
            <person name="Detter J.C."/>
            <person name="Tapia R."/>
            <person name="Han C."/>
            <person name="Land M."/>
            <person name="Hauser L."/>
            <person name="Markowitz V."/>
            <person name="Cheng J.-F."/>
            <person name="Hugenholtz P."/>
            <person name="Woyke T."/>
            <person name="Wu D."/>
            <person name="Spring S."/>
            <person name="Merkhoffer B."/>
            <person name="Schneider S."/>
            <person name="Klenk H.-P."/>
            <person name="Eisen J.A."/>
        </authorList>
    </citation>
    <scope>NUCLEOTIDE SEQUENCE [LARGE SCALE GENOMIC DNA]</scope>
    <source>
        <strain evidence="2">ATCC 700085 / DSM 6578 / Z-1203</strain>
    </source>
</reference>
<evidence type="ECO:0000313" key="1">
    <source>
        <dbReference type="EMBL" id="AEJ61739.1"/>
    </source>
</evidence>
<name>G0GAC0_WINT7</name>
<sequence>MEQRDRLVLLHGFTHQEIQRLLPAIKQVVEDPHSIAFAMTTPTNLEWTVAELIKEVTEEHKMLTARKESGGREGEREPSASE</sequence>
<organism evidence="1 2">
    <name type="scientific">Winmispira thermophila (strain ATCC 700085 / DSM 6578 / Z-1203)</name>
    <name type="common">Spirochaeta thermophila</name>
    <dbReference type="NCBI Taxonomy" id="869211"/>
    <lineage>
        <taxon>Bacteria</taxon>
        <taxon>Pseudomonadati</taxon>
        <taxon>Spirochaetota</taxon>
        <taxon>Spirochaetia</taxon>
        <taxon>Winmispirales</taxon>
        <taxon>Winmispiraceae</taxon>
        <taxon>Winmispira</taxon>
    </lineage>
</organism>
<dbReference type="Proteomes" id="UP000007254">
    <property type="component" value="Chromosome"/>
</dbReference>
<dbReference type="EMBL" id="CP002903">
    <property type="protein sequence ID" value="AEJ61739.1"/>
    <property type="molecule type" value="Genomic_DNA"/>
</dbReference>
<dbReference type="AlphaFoldDB" id="G0GAC0"/>
<gene>
    <name evidence="1" type="ordered locus">Spith_1476</name>
</gene>